<dbReference type="EMBL" id="CP002955">
    <property type="protein sequence ID" value="AEL27619.1"/>
    <property type="molecule type" value="Genomic_DNA"/>
</dbReference>
<comment type="similarity">
    <text evidence="1">Belongs to the PhzF family.</text>
</comment>
<dbReference type="PANTHER" id="PTHR13774">
    <property type="entry name" value="PHENAZINE BIOSYNTHESIS PROTEIN"/>
    <property type="match status" value="1"/>
</dbReference>
<reference evidence="4" key="1">
    <citation type="submission" date="2011-07" db="EMBL/GenBank/DDBJ databases">
        <title>The complete genome of Cyclobacterium marinum DSM 745.</title>
        <authorList>
            <person name="Lucas S."/>
            <person name="Han J."/>
            <person name="Lapidus A."/>
            <person name="Bruce D."/>
            <person name="Goodwin L."/>
            <person name="Pitluck S."/>
            <person name="Peters L."/>
            <person name="Kyrpides N."/>
            <person name="Mavromatis K."/>
            <person name="Ivanova N."/>
            <person name="Ovchinnikova G."/>
            <person name="Chertkov O."/>
            <person name="Detter J.C."/>
            <person name="Tapia R."/>
            <person name="Han C."/>
            <person name="Land M."/>
            <person name="Hauser L."/>
            <person name="Markowitz V."/>
            <person name="Cheng J.-F."/>
            <person name="Hugenholtz P."/>
            <person name="Woyke T."/>
            <person name="Wu D."/>
            <person name="Tindall B."/>
            <person name="Schuetze A."/>
            <person name="Brambilla E."/>
            <person name="Klenk H.-P."/>
            <person name="Eisen J.A."/>
        </authorList>
    </citation>
    <scope>NUCLEOTIDE SEQUENCE [LARGE SCALE GENOMIC DNA]</scope>
    <source>
        <strain evidence="4">ATCC 25205 / DSM 745 / LMG 13164 / NCIMB 1802</strain>
    </source>
</reference>
<keyword evidence="2" id="KW-0413">Isomerase</keyword>
<evidence type="ECO:0000256" key="2">
    <source>
        <dbReference type="ARBA" id="ARBA00023235"/>
    </source>
</evidence>
<dbReference type="eggNOG" id="COG0384">
    <property type="taxonomic scope" value="Bacteria"/>
</dbReference>
<protein>
    <submittedName>
        <fullName evidence="3">Phenazine biosynthesis PhzC/PhzF protein</fullName>
    </submittedName>
</protein>
<organism evidence="3 4">
    <name type="scientific">Cyclobacterium marinum (strain ATCC 25205 / DSM 745 / LMG 13164 / NCIMB 1802)</name>
    <name type="common">Flectobacillus marinus</name>
    <dbReference type="NCBI Taxonomy" id="880070"/>
    <lineage>
        <taxon>Bacteria</taxon>
        <taxon>Pseudomonadati</taxon>
        <taxon>Bacteroidota</taxon>
        <taxon>Cytophagia</taxon>
        <taxon>Cytophagales</taxon>
        <taxon>Cyclobacteriaceae</taxon>
        <taxon>Cyclobacterium</taxon>
    </lineage>
</organism>
<sequence length="255" mass="28144">MEPVVISVFTSKELGFTGNPAAIFLCDKMLGTEDMQQKATVIGLPATTFVNIDEEGRCNVRWFAPDAEINLCGHGAAAAGIFLSDYLNKKDTVLYYNGGEIVVTVEEETFYMSLGAIPVIRELPRCPEPIREGLGIPVLGVFETANKHLILTDSATSVKYMNPDYARLRDSEIFGYAITAPGDKVDFVSRTLVPHVSQLEDYATGSSHAMLVPFWAERLKKNEMVADQLSDRGGRFYTKINGKEVTLSGQYERLS</sequence>
<dbReference type="SUPFAM" id="SSF54506">
    <property type="entry name" value="Diaminopimelate epimerase-like"/>
    <property type="match status" value="1"/>
</dbReference>
<dbReference type="KEGG" id="cmr:Cycma_3910"/>
<dbReference type="PIRSF" id="PIRSF016184">
    <property type="entry name" value="PhzC_PhzF"/>
    <property type="match status" value="1"/>
</dbReference>
<evidence type="ECO:0000256" key="1">
    <source>
        <dbReference type="ARBA" id="ARBA00008270"/>
    </source>
</evidence>
<dbReference type="AlphaFoldDB" id="G0J6C4"/>
<evidence type="ECO:0000313" key="3">
    <source>
        <dbReference type="EMBL" id="AEL27619.1"/>
    </source>
</evidence>
<dbReference type="InterPro" id="IPR003719">
    <property type="entry name" value="Phenazine_PhzF-like"/>
</dbReference>
<gene>
    <name evidence="3" type="ordered locus">Cycma_3910</name>
</gene>
<proteinExistence type="inferred from homology"/>
<dbReference type="OrthoDB" id="9788221at2"/>
<dbReference type="Pfam" id="PF02567">
    <property type="entry name" value="PhzC-PhzF"/>
    <property type="match status" value="2"/>
</dbReference>
<dbReference type="STRING" id="880070.Cycma_3910"/>
<dbReference type="Gene3D" id="3.10.310.10">
    <property type="entry name" value="Diaminopimelate Epimerase, Chain A, domain 1"/>
    <property type="match status" value="2"/>
</dbReference>
<keyword evidence="4" id="KW-1185">Reference proteome</keyword>
<accession>G0J6C4</accession>
<evidence type="ECO:0000313" key="4">
    <source>
        <dbReference type="Proteomes" id="UP000001635"/>
    </source>
</evidence>
<dbReference type="PANTHER" id="PTHR13774:SF17">
    <property type="entry name" value="PHENAZINE BIOSYNTHESIS-LIKE DOMAIN-CONTAINING PROTEIN"/>
    <property type="match status" value="1"/>
</dbReference>
<dbReference type="HOGENOM" id="CLU_048756_2_2_10"/>
<name>G0J6C4_CYCMS</name>
<dbReference type="GO" id="GO:0005737">
    <property type="term" value="C:cytoplasm"/>
    <property type="evidence" value="ECO:0007669"/>
    <property type="project" value="TreeGrafter"/>
</dbReference>
<dbReference type="Proteomes" id="UP000001635">
    <property type="component" value="Chromosome"/>
</dbReference>
<dbReference type="GO" id="GO:0016853">
    <property type="term" value="F:isomerase activity"/>
    <property type="evidence" value="ECO:0007669"/>
    <property type="project" value="UniProtKB-KW"/>
</dbReference>
<dbReference type="RefSeq" id="WP_014021904.1">
    <property type="nucleotide sequence ID" value="NC_015914.1"/>
</dbReference>